<feature type="domain" description="PAC" evidence="2">
    <location>
        <begin position="210"/>
        <end position="261"/>
    </location>
</feature>
<keyword evidence="3" id="KW-0418">Kinase</keyword>
<keyword evidence="3" id="KW-0808">Transferase</keyword>
<evidence type="ECO:0000313" key="3">
    <source>
        <dbReference type="EMBL" id="KYC52721.1"/>
    </source>
</evidence>
<dbReference type="InterPro" id="IPR000014">
    <property type="entry name" value="PAS"/>
</dbReference>
<evidence type="ECO:0000313" key="4">
    <source>
        <dbReference type="Proteomes" id="UP000075578"/>
    </source>
</evidence>
<feature type="domain" description="PAS" evidence="1">
    <location>
        <begin position="262"/>
        <end position="307"/>
    </location>
</feature>
<dbReference type="InterPro" id="IPR003661">
    <property type="entry name" value="HisK_dim/P_dom"/>
</dbReference>
<dbReference type="AlphaFoldDB" id="A0A150J694"/>
<dbReference type="CDD" id="cd00130">
    <property type="entry name" value="PAS"/>
    <property type="match status" value="3"/>
</dbReference>
<dbReference type="CDD" id="cd00082">
    <property type="entry name" value="HisKA"/>
    <property type="match status" value="1"/>
</dbReference>
<protein>
    <submittedName>
        <fullName evidence="3">Sensory histidine kinase AtoS</fullName>
    </submittedName>
</protein>
<dbReference type="NCBIfam" id="TIGR00229">
    <property type="entry name" value="sensory_box"/>
    <property type="match status" value="4"/>
</dbReference>
<accession>A0A150J694</accession>
<feature type="domain" description="PAS" evidence="1">
    <location>
        <begin position="16"/>
        <end position="59"/>
    </location>
</feature>
<feature type="domain" description="PAS" evidence="1">
    <location>
        <begin position="426"/>
        <end position="458"/>
    </location>
</feature>
<dbReference type="EMBL" id="LNGD01000025">
    <property type="protein sequence ID" value="KYC52721.1"/>
    <property type="molecule type" value="Genomic_DNA"/>
</dbReference>
<feature type="domain" description="PAS" evidence="1">
    <location>
        <begin position="126"/>
        <end position="207"/>
    </location>
</feature>
<dbReference type="SMART" id="SM00388">
    <property type="entry name" value="HisKA"/>
    <property type="match status" value="1"/>
</dbReference>
<organism evidence="3 4">
    <name type="scientific">Candidatus Methanofastidiosum methylothiophilum</name>
    <dbReference type="NCBI Taxonomy" id="1705564"/>
    <lineage>
        <taxon>Archaea</taxon>
        <taxon>Methanobacteriati</taxon>
        <taxon>Methanobacteriota</taxon>
        <taxon>Stenosarchaea group</taxon>
        <taxon>Candidatus Methanofastidiosia</taxon>
        <taxon>Candidatus Methanofastidiosales</taxon>
        <taxon>Candidatus Methanofastidiosaceae</taxon>
        <taxon>Candidatus Methanofastidiosum</taxon>
    </lineage>
</organism>
<evidence type="ECO:0000259" key="1">
    <source>
        <dbReference type="PROSITE" id="PS50112"/>
    </source>
</evidence>
<name>A0A150J694_9EURY</name>
<dbReference type="PATRIC" id="fig|1705564.3.peg.642"/>
<dbReference type="SMART" id="SM00086">
    <property type="entry name" value="PAC"/>
    <property type="match status" value="3"/>
</dbReference>
<reference evidence="3 4" key="1">
    <citation type="journal article" date="2016" name="ISME J.">
        <title>Chasing the elusive Euryarchaeota class WSA2: genomes reveal a uniquely fastidious methyl-reducing methanogen.</title>
        <authorList>
            <person name="Nobu M.K."/>
            <person name="Narihiro T."/>
            <person name="Kuroda K."/>
            <person name="Mei R."/>
            <person name="Liu W.T."/>
        </authorList>
    </citation>
    <scope>NUCLEOTIDE SEQUENCE [LARGE SCALE GENOMIC DNA]</scope>
    <source>
        <strain evidence="3">U1lsi0528_Bin089</strain>
    </source>
</reference>
<evidence type="ECO:0000259" key="2">
    <source>
        <dbReference type="PROSITE" id="PS50113"/>
    </source>
</evidence>
<proteinExistence type="predicted"/>
<dbReference type="PROSITE" id="PS50112">
    <property type="entry name" value="PAS"/>
    <property type="match status" value="4"/>
</dbReference>
<dbReference type="PANTHER" id="PTHR44757:SF2">
    <property type="entry name" value="BIOFILM ARCHITECTURE MAINTENANCE PROTEIN MBAA"/>
    <property type="match status" value="1"/>
</dbReference>
<dbReference type="InterPro" id="IPR001610">
    <property type="entry name" value="PAC"/>
</dbReference>
<dbReference type="Proteomes" id="UP000075578">
    <property type="component" value="Unassembled WGS sequence"/>
</dbReference>
<dbReference type="InterPro" id="IPR052155">
    <property type="entry name" value="Biofilm_reg_signaling"/>
</dbReference>
<dbReference type="SUPFAM" id="SSF55785">
    <property type="entry name" value="PYP-like sensor domain (PAS domain)"/>
    <property type="match status" value="4"/>
</dbReference>
<dbReference type="InterPro" id="IPR000700">
    <property type="entry name" value="PAS-assoc_C"/>
</dbReference>
<dbReference type="GO" id="GO:0000155">
    <property type="term" value="F:phosphorelay sensor kinase activity"/>
    <property type="evidence" value="ECO:0007669"/>
    <property type="project" value="InterPro"/>
</dbReference>
<dbReference type="SMART" id="SM00091">
    <property type="entry name" value="PAS"/>
    <property type="match status" value="4"/>
</dbReference>
<dbReference type="Pfam" id="PF13426">
    <property type="entry name" value="PAS_9"/>
    <property type="match status" value="4"/>
</dbReference>
<dbReference type="Gene3D" id="3.30.450.20">
    <property type="entry name" value="PAS domain"/>
    <property type="match status" value="4"/>
</dbReference>
<sequence>MSNPLNSENSKPLKLSLDTYRTIFENTFDAILLVDTESNYIDANVSACNLFGYTKEELLTMKIGDLTPKHYAIQGKDLWKEFIEKGNQKGNYILQKKDGKEINVEYRAFTNIGDGLHLFFIKDVTSKNTIKKKLEESENMLRGIFAASPVGINLIQNRTFIWCNEMMSQITGYPLEEIIGKNTRFLYLSDKDYEEAGYSYSQKFAEGKIAELDTKWKRKDGVIIDIHKKMSLLDKKEPDKGYITSVMDITERKKVEETLNIANKQLEDIVEFLPDATFIIDNNKKVIAWNRAMEEMTGVNKENIIGKDNEYTAVPFYGERRPHLVDLLFNDNEEIRSKYNFVKKRGRSLYVEVFTPALHNNVGAYVWAIASPLLDQNGNIVGAIEAIRDISEFKDAEHRIVESERTLRSIITAAPVGIKLVKNRQIIWCNQSMLEMTGYTLQELSNKNLRFLYPNEEEYEKVGSILYDKWANEDYREIETVWKRSNDELINCHIRISPIDPSDYSQGMIEVITDITQRKKSQKQLDQNLEYFAHLVDHIRNPLAILSGFVQVGIENKEIVERVLRQVQRIEDIIKQLDQGWMDTEDTRVFLKKYL</sequence>
<dbReference type="InterPro" id="IPR035965">
    <property type="entry name" value="PAS-like_dom_sf"/>
</dbReference>
<dbReference type="PROSITE" id="PS50113">
    <property type="entry name" value="PAC"/>
    <property type="match status" value="2"/>
</dbReference>
<gene>
    <name evidence="3" type="ORF">AMQ74_00627</name>
</gene>
<feature type="domain" description="PAC" evidence="2">
    <location>
        <begin position="347"/>
        <end position="402"/>
    </location>
</feature>
<comment type="caution">
    <text evidence="3">The sequence shown here is derived from an EMBL/GenBank/DDBJ whole genome shotgun (WGS) entry which is preliminary data.</text>
</comment>
<dbReference type="PANTHER" id="PTHR44757">
    <property type="entry name" value="DIGUANYLATE CYCLASE DGCP"/>
    <property type="match status" value="1"/>
</dbReference>
<dbReference type="Pfam" id="PF00512">
    <property type="entry name" value="HisKA"/>
    <property type="match status" value="1"/>
</dbReference>